<dbReference type="PANTHER" id="PTHR42999">
    <property type="entry name" value="ANTIBIOTIC RESISTANCE PROTEIN MCBG"/>
    <property type="match status" value="1"/>
</dbReference>
<evidence type="ECO:0000313" key="2">
    <source>
        <dbReference type="Proteomes" id="UP001209229"/>
    </source>
</evidence>
<keyword evidence="2" id="KW-1185">Reference proteome</keyword>
<dbReference type="Gene3D" id="2.160.20.80">
    <property type="entry name" value="E3 ubiquitin-protein ligase SopA"/>
    <property type="match status" value="1"/>
</dbReference>
<dbReference type="Proteomes" id="UP001209229">
    <property type="component" value="Unassembled WGS sequence"/>
</dbReference>
<dbReference type="SUPFAM" id="SSF141571">
    <property type="entry name" value="Pentapeptide repeat-like"/>
    <property type="match status" value="1"/>
</dbReference>
<accession>A0AAE3M7E7</accession>
<dbReference type="RefSeq" id="WP_301192197.1">
    <property type="nucleotide sequence ID" value="NZ_JAPDPJ010000060.1"/>
</dbReference>
<dbReference type="PANTHER" id="PTHR42999:SF1">
    <property type="entry name" value="PENTAPEPTIDE REPEAT-CONTAINING PROTEIN"/>
    <property type="match status" value="1"/>
</dbReference>
<evidence type="ECO:0000313" key="1">
    <source>
        <dbReference type="EMBL" id="MCW3788639.1"/>
    </source>
</evidence>
<proteinExistence type="predicted"/>
<dbReference type="InterPro" id="IPR052949">
    <property type="entry name" value="PA_immunity-related"/>
</dbReference>
<dbReference type="EMBL" id="JAPDPJ010000060">
    <property type="protein sequence ID" value="MCW3788639.1"/>
    <property type="molecule type" value="Genomic_DNA"/>
</dbReference>
<protein>
    <submittedName>
        <fullName evidence="1">Pentapeptide repeat-containing protein</fullName>
    </submittedName>
</protein>
<organism evidence="1 2">
    <name type="scientific">Plebeiibacterium sediminum</name>
    <dbReference type="NCBI Taxonomy" id="2992112"/>
    <lineage>
        <taxon>Bacteria</taxon>
        <taxon>Pseudomonadati</taxon>
        <taxon>Bacteroidota</taxon>
        <taxon>Bacteroidia</taxon>
        <taxon>Marinilabiliales</taxon>
        <taxon>Marinilabiliaceae</taxon>
        <taxon>Plebeiibacterium</taxon>
    </lineage>
</organism>
<dbReference type="AlphaFoldDB" id="A0AAE3M7E7"/>
<reference evidence="1" key="1">
    <citation type="submission" date="2022-10" db="EMBL/GenBank/DDBJ databases">
        <authorList>
            <person name="Yu W.X."/>
        </authorList>
    </citation>
    <scope>NUCLEOTIDE SEQUENCE</scope>
    <source>
        <strain evidence="1">AAT</strain>
    </source>
</reference>
<sequence length="186" mass="21305">MSEYIVSENFIDKTELVKGEYEDCIFKNCDFSEYNLSLFIFTDCEFVNCNLSNAALSDTAFRDVKFVNCKLLGVQFSDCNNFSLAFSFTDCILDYSSFYQLKIKKTVFTKCRLIQTDFVETDLSGAVFQECDLSGAVFERSNLEHAKMSTAYNFAIDPESNNINKTVFSKHNVMGLLCKYNIKIED</sequence>
<dbReference type="InterPro" id="IPR001646">
    <property type="entry name" value="5peptide_repeat"/>
</dbReference>
<dbReference type="Pfam" id="PF13599">
    <property type="entry name" value="Pentapeptide_4"/>
    <property type="match status" value="2"/>
</dbReference>
<comment type="caution">
    <text evidence="1">The sequence shown here is derived from an EMBL/GenBank/DDBJ whole genome shotgun (WGS) entry which is preliminary data.</text>
</comment>
<gene>
    <name evidence="1" type="ORF">OM075_19375</name>
</gene>
<name>A0AAE3M7E7_9BACT</name>